<protein>
    <submittedName>
        <fullName evidence="1">Uncharacterized protein</fullName>
    </submittedName>
</protein>
<dbReference type="AlphaFoldDB" id="A0A8T2RFD7"/>
<proteinExistence type="predicted"/>
<dbReference type="EMBL" id="CM035432">
    <property type="protein sequence ID" value="KAH7295156.1"/>
    <property type="molecule type" value="Genomic_DNA"/>
</dbReference>
<name>A0A8T2RFD7_CERRI</name>
<keyword evidence="2" id="KW-1185">Reference proteome</keyword>
<sequence length="166" mass="19535">MCCTRFVNSRSCECVRKQTAAVFTELPPIIFKKHMYALSCSSHDYECYRRWRTAWKERLAFPSHCFQHCCYVSPFKCRECRSSTDYPLQVSGTCPDLMPPACIEEIKQRIIDVLLWERCFNWFLVHMKVDLQDGSRSRNRDMMYLVRETVGPCALLHLIVPCSPCM</sequence>
<reference evidence="1 2" key="1">
    <citation type="submission" date="2021-08" db="EMBL/GenBank/DDBJ databases">
        <title>WGS assembly of Ceratopteris richardii.</title>
        <authorList>
            <person name="Marchant D.B."/>
            <person name="Chen G."/>
            <person name="Jenkins J."/>
            <person name="Shu S."/>
            <person name="Leebens-Mack J."/>
            <person name="Grimwood J."/>
            <person name="Schmutz J."/>
            <person name="Soltis P."/>
            <person name="Soltis D."/>
            <person name="Chen Z.-H."/>
        </authorList>
    </citation>
    <scope>NUCLEOTIDE SEQUENCE [LARGE SCALE GENOMIC DNA]</scope>
    <source>
        <strain evidence="1">Whitten #5841</strain>
        <tissue evidence="1">Leaf</tissue>
    </source>
</reference>
<dbReference type="Proteomes" id="UP000825935">
    <property type="component" value="Chromosome 27"/>
</dbReference>
<comment type="caution">
    <text evidence="1">The sequence shown here is derived from an EMBL/GenBank/DDBJ whole genome shotgun (WGS) entry which is preliminary data.</text>
</comment>
<gene>
    <name evidence="1" type="ORF">KP509_27G035200</name>
</gene>
<evidence type="ECO:0000313" key="2">
    <source>
        <dbReference type="Proteomes" id="UP000825935"/>
    </source>
</evidence>
<evidence type="ECO:0000313" key="1">
    <source>
        <dbReference type="EMBL" id="KAH7295156.1"/>
    </source>
</evidence>
<accession>A0A8T2RFD7</accession>
<organism evidence="1 2">
    <name type="scientific">Ceratopteris richardii</name>
    <name type="common">Triangle waterfern</name>
    <dbReference type="NCBI Taxonomy" id="49495"/>
    <lineage>
        <taxon>Eukaryota</taxon>
        <taxon>Viridiplantae</taxon>
        <taxon>Streptophyta</taxon>
        <taxon>Embryophyta</taxon>
        <taxon>Tracheophyta</taxon>
        <taxon>Polypodiopsida</taxon>
        <taxon>Polypodiidae</taxon>
        <taxon>Polypodiales</taxon>
        <taxon>Pteridineae</taxon>
        <taxon>Pteridaceae</taxon>
        <taxon>Parkerioideae</taxon>
        <taxon>Ceratopteris</taxon>
    </lineage>
</organism>